<reference evidence="11 12" key="1">
    <citation type="journal article" date="2014" name="Int. J. Syst. Evol. Microbiol.">
        <title>Complete genome sequence of Corynebacterium casei LMG S-19264T (=DSM 44701T), isolated from a smear-ripened cheese.</title>
        <authorList>
            <consortium name="US DOE Joint Genome Institute (JGI-PGF)"/>
            <person name="Walter F."/>
            <person name="Albersmeier A."/>
            <person name="Kalinowski J."/>
            <person name="Ruckert C."/>
        </authorList>
    </citation>
    <scope>NUCLEOTIDE SEQUENCE [LARGE SCALE GENOMIC DNA]</scope>
    <source>
        <strain evidence="11 12">CGMCC 1.9161</strain>
    </source>
</reference>
<accession>A0A917Q8F4</accession>
<evidence type="ECO:0000256" key="7">
    <source>
        <dbReference type="ARBA" id="ARBA00023136"/>
    </source>
</evidence>
<proteinExistence type="inferred from homology"/>
<dbReference type="NCBIfam" id="TIGR00546">
    <property type="entry name" value="lnt"/>
    <property type="match status" value="1"/>
</dbReference>
<dbReference type="SUPFAM" id="SSF56317">
    <property type="entry name" value="Carbon-nitrogen hydrolase"/>
    <property type="match status" value="1"/>
</dbReference>
<comment type="subcellular location">
    <subcellularLocation>
        <location evidence="1 9">Cell membrane</location>
        <topology evidence="1 9">Multi-pass membrane protein</topology>
    </subcellularLocation>
</comment>
<keyword evidence="8 9" id="KW-0012">Acyltransferase</keyword>
<feature type="transmembrane region" description="Helical" evidence="9">
    <location>
        <begin position="205"/>
        <end position="224"/>
    </location>
</feature>
<keyword evidence="7 9" id="KW-0472">Membrane</keyword>
<evidence type="ECO:0000259" key="10">
    <source>
        <dbReference type="PROSITE" id="PS50263"/>
    </source>
</evidence>
<evidence type="ECO:0000256" key="2">
    <source>
        <dbReference type="ARBA" id="ARBA00010065"/>
    </source>
</evidence>
<dbReference type="AlphaFoldDB" id="A0A917Q8F4"/>
<evidence type="ECO:0000256" key="1">
    <source>
        <dbReference type="ARBA" id="ARBA00004651"/>
    </source>
</evidence>
<comment type="pathway">
    <text evidence="9">Protein modification; lipoprotein biosynthesis (N-acyl transfer).</text>
</comment>
<dbReference type="Pfam" id="PF00795">
    <property type="entry name" value="CN_hydrolase"/>
    <property type="match status" value="1"/>
</dbReference>
<comment type="caution">
    <text evidence="11">The sequence shown here is derived from an EMBL/GenBank/DDBJ whole genome shotgun (WGS) entry which is preliminary data.</text>
</comment>
<evidence type="ECO:0000313" key="11">
    <source>
        <dbReference type="EMBL" id="GGK34254.1"/>
    </source>
</evidence>
<evidence type="ECO:0000256" key="4">
    <source>
        <dbReference type="ARBA" id="ARBA00022679"/>
    </source>
</evidence>
<dbReference type="GO" id="GO:0042158">
    <property type="term" value="P:lipoprotein biosynthetic process"/>
    <property type="evidence" value="ECO:0007669"/>
    <property type="project" value="UniProtKB-UniRule"/>
</dbReference>
<evidence type="ECO:0000313" key="12">
    <source>
        <dbReference type="Proteomes" id="UP000600449"/>
    </source>
</evidence>
<comment type="similarity">
    <text evidence="2 9">Belongs to the CN hydrolase family. Apolipoprotein N-acyltransferase subfamily.</text>
</comment>
<dbReference type="InterPro" id="IPR004563">
    <property type="entry name" value="Apolipo_AcylTrfase"/>
</dbReference>
<dbReference type="Gene3D" id="3.60.110.10">
    <property type="entry name" value="Carbon-nitrogen hydrolase"/>
    <property type="match status" value="1"/>
</dbReference>
<evidence type="ECO:0000256" key="9">
    <source>
        <dbReference type="HAMAP-Rule" id="MF_01148"/>
    </source>
</evidence>
<dbReference type="GO" id="GO:0016410">
    <property type="term" value="F:N-acyltransferase activity"/>
    <property type="evidence" value="ECO:0007669"/>
    <property type="project" value="UniProtKB-UniRule"/>
</dbReference>
<evidence type="ECO:0000256" key="6">
    <source>
        <dbReference type="ARBA" id="ARBA00022989"/>
    </source>
</evidence>
<dbReference type="RefSeq" id="WP_188912547.1">
    <property type="nucleotide sequence ID" value="NZ_BMMF01000005.1"/>
</dbReference>
<dbReference type="InterPro" id="IPR036526">
    <property type="entry name" value="C-N_Hydrolase_sf"/>
</dbReference>
<dbReference type="PANTHER" id="PTHR38686">
    <property type="entry name" value="APOLIPOPROTEIN N-ACYLTRANSFERASE"/>
    <property type="match status" value="1"/>
</dbReference>
<dbReference type="GO" id="GO:0005886">
    <property type="term" value="C:plasma membrane"/>
    <property type="evidence" value="ECO:0007669"/>
    <property type="project" value="UniProtKB-SubCell"/>
</dbReference>
<dbReference type="InterPro" id="IPR045378">
    <property type="entry name" value="LNT_N"/>
</dbReference>
<dbReference type="PANTHER" id="PTHR38686:SF1">
    <property type="entry name" value="APOLIPOPROTEIN N-ACYLTRANSFERASE"/>
    <property type="match status" value="1"/>
</dbReference>
<protein>
    <recommendedName>
        <fullName evidence="9">Apolipoprotein N-acyltransferase</fullName>
        <shortName evidence="9">ALP N-acyltransferase</shortName>
        <ecNumber evidence="9">2.3.1.269</ecNumber>
    </recommendedName>
</protein>
<keyword evidence="3 9" id="KW-1003">Cell membrane</keyword>
<sequence>MKTLAHRVVLAWGWRRAAIAFVAGAIGALAMPPFGFFPALILALVPAVWLVDGLGSRRDVRTIAAAAGIGWLWGFGYLLAGLWWLGAAFLVEAERFAWAMPLGVIALPAALALFYAAGFALARALWSPGAARVLALATGLAAAEWLRGHLFTGFPWNALGMAFGQSLPLMQAASLVGLYGLGLLAAAIAAAPATLATGRTPTARLAPTFVATLAFGGLLAFGVARLPAAPMPEVAGVALRIVQPNLPQDVKIDPARREEIMRTYLGLSDRTTSPERASVADVTHVIWPESAFPFLLHRDARALAQIAGLLPAGTTLVTGAARVDEGWLPGEEPVFYNSIQVVADDGTILDTYDKVHLVPFGEYLPEMFAAILDGVGLRAFVAVPGGFAAGTERRTLAVPGLPLIAPGICYEAVFPGAVTPRGERPGALLNVTNDAWFGDTPGPRQHYAQARLRAVEEGLPLVRAANTGISAMVDPYGRETGRLPLGTAGLIDAGLPQALRPTLYARFGDGVFAIMLLTCCVSALMPGLRGSRSGVG</sequence>
<keyword evidence="4 9" id="KW-0808">Transferase</keyword>
<feature type="transmembrane region" description="Helical" evidence="9">
    <location>
        <begin position="12"/>
        <end position="30"/>
    </location>
</feature>
<evidence type="ECO:0000256" key="5">
    <source>
        <dbReference type="ARBA" id="ARBA00022692"/>
    </source>
</evidence>
<dbReference type="PROSITE" id="PS50263">
    <property type="entry name" value="CN_HYDROLASE"/>
    <property type="match status" value="1"/>
</dbReference>
<dbReference type="Proteomes" id="UP000600449">
    <property type="component" value="Unassembled WGS sequence"/>
</dbReference>
<dbReference type="Pfam" id="PF20154">
    <property type="entry name" value="LNT_N"/>
    <property type="match status" value="1"/>
</dbReference>
<dbReference type="InterPro" id="IPR003010">
    <property type="entry name" value="C-N_Hydrolase"/>
</dbReference>
<dbReference type="EMBL" id="BMMF01000005">
    <property type="protein sequence ID" value="GGK34254.1"/>
    <property type="molecule type" value="Genomic_DNA"/>
</dbReference>
<feature type="transmembrane region" description="Helical" evidence="9">
    <location>
        <begin position="62"/>
        <end position="84"/>
    </location>
</feature>
<keyword evidence="12" id="KW-1185">Reference proteome</keyword>
<name>A0A917Q8F4_9HYPH</name>
<feature type="transmembrane region" description="Helical" evidence="9">
    <location>
        <begin position="172"/>
        <end position="193"/>
    </location>
</feature>
<feature type="transmembrane region" description="Helical" evidence="9">
    <location>
        <begin position="96"/>
        <end position="121"/>
    </location>
</feature>
<comment type="function">
    <text evidence="9">Catalyzes the phospholipid dependent N-acylation of the N-terminal cysteine of apolipoprotein, the last step in lipoprotein maturation.</text>
</comment>
<comment type="catalytic activity">
    <reaction evidence="9">
        <text>N-terminal S-1,2-diacyl-sn-glyceryl-L-cysteinyl-[lipoprotein] + a glycerophospholipid = N-acyl-S-1,2-diacyl-sn-glyceryl-L-cysteinyl-[lipoprotein] + a 2-acyl-sn-glycero-3-phospholipid + H(+)</text>
        <dbReference type="Rhea" id="RHEA:48228"/>
        <dbReference type="Rhea" id="RHEA-COMP:14681"/>
        <dbReference type="Rhea" id="RHEA-COMP:14684"/>
        <dbReference type="ChEBI" id="CHEBI:15378"/>
        <dbReference type="ChEBI" id="CHEBI:136912"/>
        <dbReference type="ChEBI" id="CHEBI:140656"/>
        <dbReference type="ChEBI" id="CHEBI:140657"/>
        <dbReference type="ChEBI" id="CHEBI:140660"/>
        <dbReference type="EC" id="2.3.1.269"/>
    </reaction>
</comment>
<gene>
    <name evidence="9 11" type="primary">lnt</name>
    <name evidence="11" type="ORF">GCM10011322_21210</name>
</gene>
<feature type="transmembrane region" description="Helical" evidence="9">
    <location>
        <begin position="133"/>
        <end position="152"/>
    </location>
</feature>
<evidence type="ECO:0000256" key="8">
    <source>
        <dbReference type="ARBA" id="ARBA00023315"/>
    </source>
</evidence>
<feature type="transmembrane region" description="Helical" evidence="9">
    <location>
        <begin position="36"/>
        <end position="55"/>
    </location>
</feature>
<organism evidence="11 12">
    <name type="scientific">Salinarimonas ramus</name>
    <dbReference type="NCBI Taxonomy" id="690164"/>
    <lineage>
        <taxon>Bacteria</taxon>
        <taxon>Pseudomonadati</taxon>
        <taxon>Pseudomonadota</taxon>
        <taxon>Alphaproteobacteria</taxon>
        <taxon>Hyphomicrobiales</taxon>
        <taxon>Salinarimonadaceae</taxon>
        <taxon>Salinarimonas</taxon>
    </lineage>
</organism>
<dbReference type="CDD" id="cd07571">
    <property type="entry name" value="ALP_N-acyl_transferase"/>
    <property type="match status" value="1"/>
</dbReference>
<dbReference type="HAMAP" id="MF_01148">
    <property type="entry name" value="Lnt"/>
    <property type="match status" value="1"/>
</dbReference>
<evidence type="ECO:0000256" key="3">
    <source>
        <dbReference type="ARBA" id="ARBA00022475"/>
    </source>
</evidence>
<feature type="domain" description="CN hydrolase" evidence="10">
    <location>
        <begin position="242"/>
        <end position="497"/>
    </location>
</feature>
<keyword evidence="6 9" id="KW-1133">Transmembrane helix</keyword>
<dbReference type="EC" id="2.3.1.269" evidence="9"/>
<keyword evidence="5 9" id="KW-0812">Transmembrane</keyword>